<organism evidence="1 2">
    <name type="scientific">Thelohanellus kitauei</name>
    <name type="common">Myxosporean</name>
    <dbReference type="NCBI Taxonomy" id="669202"/>
    <lineage>
        <taxon>Eukaryota</taxon>
        <taxon>Metazoa</taxon>
        <taxon>Cnidaria</taxon>
        <taxon>Myxozoa</taxon>
        <taxon>Myxosporea</taxon>
        <taxon>Bivalvulida</taxon>
        <taxon>Platysporina</taxon>
        <taxon>Myxobolidae</taxon>
        <taxon>Thelohanellus</taxon>
    </lineage>
</organism>
<protein>
    <submittedName>
        <fullName evidence="1">Uncharacterized protein</fullName>
    </submittedName>
</protein>
<evidence type="ECO:0000313" key="1">
    <source>
        <dbReference type="EMBL" id="KII68937.1"/>
    </source>
</evidence>
<comment type="caution">
    <text evidence="1">The sequence shown here is derived from an EMBL/GenBank/DDBJ whole genome shotgun (WGS) entry which is preliminary data.</text>
</comment>
<gene>
    <name evidence="1" type="ORF">RF11_13550</name>
</gene>
<dbReference type="AlphaFoldDB" id="A0A0C2N4W2"/>
<evidence type="ECO:0000313" key="2">
    <source>
        <dbReference type="Proteomes" id="UP000031668"/>
    </source>
</evidence>
<dbReference type="Proteomes" id="UP000031668">
    <property type="component" value="Unassembled WGS sequence"/>
</dbReference>
<accession>A0A0C2N4W2</accession>
<dbReference type="EMBL" id="JWZT01002662">
    <property type="protein sequence ID" value="KII68937.1"/>
    <property type="molecule type" value="Genomic_DNA"/>
</dbReference>
<proteinExistence type="predicted"/>
<keyword evidence="2" id="KW-1185">Reference proteome</keyword>
<name>A0A0C2N4W2_THEKT</name>
<sequence>MDREWKRSRYFRHENFQRNMISRRTLLKTLKVFVIFFRIKKNLLKFHVATNDSQSSRMIFKAAKRFAILTNNLQICLRSCKDNKRFVLAINDLQSQKNVSVEHYN</sequence>
<reference evidence="1 2" key="1">
    <citation type="journal article" date="2014" name="Genome Biol. Evol.">
        <title>The genome of the myxosporean Thelohanellus kitauei shows adaptations to nutrient acquisition within its fish host.</title>
        <authorList>
            <person name="Yang Y."/>
            <person name="Xiong J."/>
            <person name="Zhou Z."/>
            <person name="Huo F."/>
            <person name="Miao W."/>
            <person name="Ran C."/>
            <person name="Liu Y."/>
            <person name="Zhang J."/>
            <person name="Feng J."/>
            <person name="Wang M."/>
            <person name="Wang M."/>
            <person name="Wang L."/>
            <person name="Yao B."/>
        </authorList>
    </citation>
    <scope>NUCLEOTIDE SEQUENCE [LARGE SCALE GENOMIC DNA]</scope>
    <source>
        <strain evidence="1">Wuqing</strain>
    </source>
</reference>